<organism evidence="19 20">
    <name type="scientific">Rubripirellula amarantea</name>
    <dbReference type="NCBI Taxonomy" id="2527999"/>
    <lineage>
        <taxon>Bacteria</taxon>
        <taxon>Pseudomonadati</taxon>
        <taxon>Planctomycetota</taxon>
        <taxon>Planctomycetia</taxon>
        <taxon>Pirellulales</taxon>
        <taxon>Pirellulaceae</taxon>
        <taxon>Rubripirellula</taxon>
    </lineage>
</organism>
<dbReference type="OrthoDB" id="9803970at2"/>
<dbReference type="PROSITE" id="PS50045">
    <property type="entry name" value="SIGMA54_INTERACT_4"/>
    <property type="match status" value="1"/>
</dbReference>
<comment type="caution">
    <text evidence="19">The sequence shown here is derived from an EMBL/GenBank/DDBJ whole genome shotgun (WGS) entry which is preliminary data.</text>
</comment>
<dbReference type="PROSITE" id="PS00676">
    <property type="entry name" value="SIGMA54_INTERACT_2"/>
    <property type="match status" value="1"/>
</dbReference>
<reference evidence="19 20" key="1">
    <citation type="submission" date="2019-02" db="EMBL/GenBank/DDBJ databases">
        <title>Deep-cultivation of Planctomycetes and their phenomic and genomic characterization uncovers novel biology.</title>
        <authorList>
            <person name="Wiegand S."/>
            <person name="Jogler M."/>
            <person name="Boedeker C."/>
            <person name="Pinto D."/>
            <person name="Vollmers J."/>
            <person name="Rivas-Marin E."/>
            <person name="Kohn T."/>
            <person name="Peeters S.H."/>
            <person name="Heuer A."/>
            <person name="Rast P."/>
            <person name="Oberbeckmann S."/>
            <person name="Bunk B."/>
            <person name="Jeske O."/>
            <person name="Meyerdierks A."/>
            <person name="Storesund J.E."/>
            <person name="Kallscheuer N."/>
            <person name="Luecker S."/>
            <person name="Lage O.M."/>
            <person name="Pohl T."/>
            <person name="Merkel B.J."/>
            <person name="Hornburger P."/>
            <person name="Mueller R.-W."/>
            <person name="Bruemmer F."/>
            <person name="Labrenz M."/>
            <person name="Spormann A.M."/>
            <person name="Op Den Camp H."/>
            <person name="Overmann J."/>
            <person name="Amann R."/>
            <person name="Jetten M.S.M."/>
            <person name="Mascher T."/>
            <person name="Medema M.H."/>
            <person name="Devos D.P."/>
            <person name="Kaster A.-K."/>
            <person name="Ovreas L."/>
            <person name="Rohde M."/>
            <person name="Galperin M.Y."/>
            <person name="Jogler C."/>
        </authorList>
    </citation>
    <scope>NUCLEOTIDE SEQUENCE [LARGE SCALE GENOMIC DNA]</scope>
    <source>
        <strain evidence="19 20">Pla22</strain>
    </source>
</reference>
<dbReference type="Pfam" id="PF00158">
    <property type="entry name" value="Sigma54_activat"/>
    <property type="match status" value="1"/>
</dbReference>
<dbReference type="SUPFAM" id="SSF52540">
    <property type="entry name" value="P-loop containing nucleoside triphosphate hydrolases"/>
    <property type="match status" value="1"/>
</dbReference>
<dbReference type="Gene3D" id="1.10.10.60">
    <property type="entry name" value="Homeodomain-like"/>
    <property type="match status" value="1"/>
</dbReference>
<keyword evidence="4" id="KW-0678">Repressor</keyword>
<keyword evidence="7" id="KW-0067">ATP-binding</keyword>
<dbReference type="InterPro" id="IPR027417">
    <property type="entry name" value="P-loop_NTPase"/>
</dbReference>
<dbReference type="SUPFAM" id="SSF46689">
    <property type="entry name" value="Homeodomain-like"/>
    <property type="match status" value="1"/>
</dbReference>
<keyword evidence="9" id="KW-0805">Transcription regulation</keyword>
<dbReference type="InterPro" id="IPR025943">
    <property type="entry name" value="Sigma_54_int_dom_ATP-bd_2"/>
</dbReference>
<evidence type="ECO:0000256" key="1">
    <source>
        <dbReference type="ARBA" id="ARBA00004496"/>
    </source>
</evidence>
<dbReference type="SUPFAM" id="SSF52172">
    <property type="entry name" value="CheY-like"/>
    <property type="match status" value="1"/>
</dbReference>
<dbReference type="GO" id="GO:0005524">
    <property type="term" value="F:ATP binding"/>
    <property type="evidence" value="ECO:0007669"/>
    <property type="project" value="UniProtKB-KW"/>
</dbReference>
<keyword evidence="10" id="KW-0238">DNA-binding</keyword>
<dbReference type="RefSeq" id="WP_146515929.1">
    <property type="nucleotide sequence ID" value="NZ_SJPI01000002.1"/>
</dbReference>
<feature type="domain" description="Sigma-54 factor interaction" evidence="17">
    <location>
        <begin position="140"/>
        <end position="369"/>
    </location>
</feature>
<keyword evidence="13" id="KW-0535">Nitrogen fixation</keyword>
<dbReference type="PROSITE" id="PS00675">
    <property type="entry name" value="SIGMA54_INTERACT_1"/>
    <property type="match status" value="1"/>
</dbReference>
<evidence type="ECO:0000259" key="17">
    <source>
        <dbReference type="PROSITE" id="PS50045"/>
    </source>
</evidence>
<dbReference type="InterPro" id="IPR002197">
    <property type="entry name" value="HTH_Fis"/>
</dbReference>
<sequence>MQSLLVIDDEASIRKAFERAFSSDTTTVLSAKNAADGEAVFADAKPDVVVIDLSLPDTSGLECFKRLREIDPRVPVIFITGHGTVESAIEATKLGAYDYLFKPLELSEIRALLDKAFNLSRMVRVQPLLADEEDTVADAIVGRCNAMKEVYKAIGRVASQNLTVLLLGESGTGKEVVAQAIYHHSSRASGPFQAINCAAIPDTLLESEIFGHEKGAFTDAQRQRIGKLEQADKGTLFLDEVGDMSPLTQAKLLRVLQDQTFERVGSNTSIKVDARIIAATNHDLKQLVSEGLFRSDLYFRLSVVTIHLPPLRERGDDLRVLSEYFLRKYSNEFGKDIRSLAPETLELLQQYHWPGNVRELESVMKQSLLTARGNVLLPEFVPTLSDQSTYFSGNRNDGEFLTESFVADRLEQGSENLHAEAIARAESQLFRQVLKHTAGNQLRAATILGISRVTLRSKLKSLGIDASDFA</sequence>
<evidence type="ECO:0000256" key="13">
    <source>
        <dbReference type="ARBA" id="ARBA00023231"/>
    </source>
</evidence>
<evidence type="ECO:0000313" key="19">
    <source>
        <dbReference type="EMBL" id="TWT50754.1"/>
    </source>
</evidence>
<dbReference type="Proteomes" id="UP000316598">
    <property type="component" value="Unassembled WGS sequence"/>
</dbReference>
<keyword evidence="6" id="KW-0547">Nucleotide-binding</keyword>
<keyword evidence="5 16" id="KW-0597">Phosphoprotein</keyword>
<evidence type="ECO:0000256" key="7">
    <source>
        <dbReference type="ARBA" id="ARBA00022840"/>
    </source>
</evidence>
<dbReference type="FunFam" id="3.40.50.300:FF:000006">
    <property type="entry name" value="DNA-binding transcriptional regulator NtrC"/>
    <property type="match status" value="1"/>
</dbReference>
<dbReference type="EMBL" id="SJPI01000002">
    <property type="protein sequence ID" value="TWT50754.1"/>
    <property type="molecule type" value="Genomic_DNA"/>
</dbReference>
<dbReference type="CDD" id="cd00009">
    <property type="entry name" value="AAA"/>
    <property type="match status" value="1"/>
</dbReference>
<evidence type="ECO:0000256" key="3">
    <source>
        <dbReference type="ARBA" id="ARBA00022490"/>
    </source>
</evidence>
<dbReference type="Pfam" id="PF02954">
    <property type="entry name" value="HTH_8"/>
    <property type="match status" value="1"/>
</dbReference>
<evidence type="ECO:0000256" key="15">
    <source>
        <dbReference type="ARBA" id="ARBA00031910"/>
    </source>
</evidence>
<protein>
    <recommendedName>
        <fullName evidence="2">DNA-binding transcriptional regulator NtrC</fullName>
    </recommendedName>
    <alternativeName>
        <fullName evidence="14">Nitrogen regulation protein NR(I)</fullName>
    </alternativeName>
    <alternativeName>
        <fullName evidence="15">Nitrogen regulator I</fullName>
    </alternativeName>
</protein>
<dbReference type="Gene3D" id="3.40.50.2300">
    <property type="match status" value="1"/>
</dbReference>
<dbReference type="InterPro" id="IPR001789">
    <property type="entry name" value="Sig_transdc_resp-reg_receiver"/>
</dbReference>
<proteinExistence type="predicted"/>
<dbReference type="Gene3D" id="1.10.8.60">
    <property type="match status" value="1"/>
</dbReference>
<dbReference type="GO" id="GO:0000160">
    <property type="term" value="P:phosphorelay signal transduction system"/>
    <property type="evidence" value="ECO:0007669"/>
    <property type="project" value="UniProtKB-KW"/>
</dbReference>
<dbReference type="Pfam" id="PF25601">
    <property type="entry name" value="AAA_lid_14"/>
    <property type="match status" value="1"/>
</dbReference>
<evidence type="ECO:0000256" key="8">
    <source>
        <dbReference type="ARBA" id="ARBA00023012"/>
    </source>
</evidence>
<evidence type="ECO:0000256" key="11">
    <source>
        <dbReference type="ARBA" id="ARBA00023159"/>
    </source>
</evidence>
<dbReference type="PRINTS" id="PR01590">
    <property type="entry name" value="HTHFIS"/>
</dbReference>
<evidence type="ECO:0000256" key="12">
    <source>
        <dbReference type="ARBA" id="ARBA00023163"/>
    </source>
</evidence>
<dbReference type="InterPro" id="IPR002078">
    <property type="entry name" value="Sigma_54_int"/>
</dbReference>
<dbReference type="InterPro" id="IPR025662">
    <property type="entry name" value="Sigma_54_int_dom_ATP-bd_1"/>
</dbReference>
<evidence type="ECO:0000259" key="18">
    <source>
        <dbReference type="PROSITE" id="PS50110"/>
    </source>
</evidence>
<dbReference type="PANTHER" id="PTHR32071:SF95">
    <property type="entry name" value="DNA-BINDING TRANSCRIPTIONAL REGULATOR NTRC"/>
    <property type="match status" value="1"/>
</dbReference>
<evidence type="ECO:0000256" key="6">
    <source>
        <dbReference type="ARBA" id="ARBA00022741"/>
    </source>
</evidence>
<feature type="domain" description="Response regulatory" evidence="18">
    <location>
        <begin position="3"/>
        <end position="117"/>
    </location>
</feature>
<evidence type="ECO:0000256" key="2">
    <source>
        <dbReference type="ARBA" id="ARBA00019059"/>
    </source>
</evidence>
<dbReference type="PROSITE" id="PS50110">
    <property type="entry name" value="RESPONSE_REGULATORY"/>
    <property type="match status" value="1"/>
</dbReference>
<comment type="subcellular location">
    <subcellularLocation>
        <location evidence="1">Cytoplasm</location>
    </subcellularLocation>
</comment>
<evidence type="ECO:0000256" key="9">
    <source>
        <dbReference type="ARBA" id="ARBA00023015"/>
    </source>
</evidence>
<evidence type="ECO:0000256" key="5">
    <source>
        <dbReference type="ARBA" id="ARBA00022553"/>
    </source>
</evidence>
<evidence type="ECO:0000256" key="4">
    <source>
        <dbReference type="ARBA" id="ARBA00022491"/>
    </source>
</evidence>
<dbReference type="GO" id="GO:0005737">
    <property type="term" value="C:cytoplasm"/>
    <property type="evidence" value="ECO:0007669"/>
    <property type="project" value="UniProtKB-SubCell"/>
</dbReference>
<dbReference type="SMART" id="SM00382">
    <property type="entry name" value="AAA"/>
    <property type="match status" value="1"/>
</dbReference>
<name>A0A5C5WIV3_9BACT</name>
<dbReference type="Gene3D" id="3.40.50.300">
    <property type="entry name" value="P-loop containing nucleotide triphosphate hydrolases"/>
    <property type="match status" value="1"/>
</dbReference>
<evidence type="ECO:0000313" key="20">
    <source>
        <dbReference type="Proteomes" id="UP000316598"/>
    </source>
</evidence>
<keyword evidence="20" id="KW-1185">Reference proteome</keyword>
<dbReference type="AlphaFoldDB" id="A0A5C5WIV3"/>
<keyword evidence="12" id="KW-0804">Transcription</keyword>
<dbReference type="GO" id="GO:0043565">
    <property type="term" value="F:sequence-specific DNA binding"/>
    <property type="evidence" value="ECO:0007669"/>
    <property type="project" value="InterPro"/>
</dbReference>
<dbReference type="GO" id="GO:0006355">
    <property type="term" value="P:regulation of DNA-templated transcription"/>
    <property type="evidence" value="ECO:0007669"/>
    <property type="project" value="InterPro"/>
</dbReference>
<accession>A0A5C5WIV3</accession>
<evidence type="ECO:0000256" key="16">
    <source>
        <dbReference type="PROSITE-ProRule" id="PRU00169"/>
    </source>
</evidence>
<keyword evidence="3" id="KW-0963">Cytoplasm</keyword>
<dbReference type="SMART" id="SM00448">
    <property type="entry name" value="REC"/>
    <property type="match status" value="1"/>
</dbReference>
<evidence type="ECO:0000256" key="14">
    <source>
        <dbReference type="ARBA" id="ARBA00029881"/>
    </source>
</evidence>
<dbReference type="InterPro" id="IPR009057">
    <property type="entry name" value="Homeodomain-like_sf"/>
</dbReference>
<keyword evidence="8" id="KW-0902">Two-component regulatory system</keyword>
<dbReference type="InterPro" id="IPR003593">
    <property type="entry name" value="AAA+_ATPase"/>
</dbReference>
<dbReference type="Pfam" id="PF00072">
    <property type="entry name" value="Response_reg"/>
    <property type="match status" value="1"/>
</dbReference>
<dbReference type="InterPro" id="IPR058031">
    <property type="entry name" value="AAA_lid_NorR"/>
</dbReference>
<evidence type="ECO:0000256" key="10">
    <source>
        <dbReference type="ARBA" id="ARBA00023125"/>
    </source>
</evidence>
<dbReference type="PANTHER" id="PTHR32071">
    <property type="entry name" value="TRANSCRIPTIONAL REGULATORY PROTEIN"/>
    <property type="match status" value="1"/>
</dbReference>
<gene>
    <name evidence="19" type="primary">glnG_2</name>
    <name evidence="19" type="ORF">Pla22_34970</name>
</gene>
<feature type="modified residue" description="4-aspartylphosphate" evidence="16">
    <location>
        <position position="52"/>
    </location>
</feature>
<keyword evidence="11" id="KW-0010">Activator</keyword>
<dbReference type="InterPro" id="IPR011006">
    <property type="entry name" value="CheY-like_superfamily"/>
</dbReference>